<dbReference type="InterPro" id="IPR011989">
    <property type="entry name" value="ARM-like"/>
</dbReference>
<reference evidence="2 3" key="1">
    <citation type="submission" date="2019-03" db="EMBL/GenBank/DDBJ databases">
        <title>Deep-cultivation of Planctomycetes and their phenomic and genomic characterization uncovers novel biology.</title>
        <authorList>
            <person name="Wiegand S."/>
            <person name="Jogler M."/>
            <person name="Boedeker C."/>
            <person name="Pinto D."/>
            <person name="Vollmers J."/>
            <person name="Rivas-Marin E."/>
            <person name="Kohn T."/>
            <person name="Peeters S.H."/>
            <person name="Heuer A."/>
            <person name="Rast P."/>
            <person name="Oberbeckmann S."/>
            <person name="Bunk B."/>
            <person name="Jeske O."/>
            <person name="Meyerdierks A."/>
            <person name="Storesund J.E."/>
            <person name="Kallscheuer N."/>
            <person name="Luecker S."/>
            <person name="Lage O.M."/>
            <person name="Pohl T."/>
            <person name="Merkel B.J."/>
            <person name="Hornburger P."/>
            <person name="Mueller R.-W."/>
            <person name="Bruemmer F."/>
            <person name="Labrenz M."/>
            <person name="Spormann A.M."/>
            <person name="Op den Camp H."/>
            <person name="Overmann J."/>
            <person name="Amann R."/>
            <person name="Jetten M.S.M."/>
            <person name="Mascher T."/>
            <person name="Medema M.H."/>
            <person name="Devos D.P."/>
            <person name="Kaster A.-K."/>
            <person name="Ovreas L."/>
            <person name="Rohde M."/>
            <person name="Galperin M.Y."/>
            <person name="Jogler C."/>
        </authorList>
    </citation>
    <scope>NUCLEOTIDE SEQUENCE [LARGE SCALE GENOMIC DNA]</scope>
    <source>
        <strain evidence="2 3">Enr17</strain>
    </source>
</reference>
<feature type="transmembrane region" description="Helical" evidence="1">
    <location>
        <begin position="94"/>
        <end position="113"/>
    </location>
</feature>
<keyword evidence="1" id="KW-0472">Membrane</keyword>
<dbReference type="RefSeq" id="WP_145311642.1">
    <property type="nucleotide sequence ID" value="NZ_CP037452.1"/>
</dbReference>
<keyword evidence="1" id="KW-0812">Transmembrane</keyword>
<dbReference type="OrthoDB" id="259708at2"/>
<feature type="transmembrane region" description="Helical" evidence="1">
    <location>
        <begin position="44"/>
        <end position="74"/>
    </location>
</feature>
<feature type="transmembrane region" description="Helical" evidence="1">
    <location>
        <begin position="14"/>
        <end position="32"/>
    </location>
</feature>
<dbReference type="Gene3D" id="1.25.10.10">
    <property type="entry name" value="Leucine-rich Repeat Variant"/>
    <property type="match status" value="1"/>
</dbReference>
<protein>
    <submittedName>
        <fullName evidence="2">Uncharacterized protein</fullName>
    </submittedName>
</protein>
<evidence type="ECO:0000313" key="2">
    <source>
        <dbReference type="EMBL" id="QDV52301.1"/>
    </source>
</evidence>
<organism evidence="2 3">
    <name type="scientific">Gimesia fumaroli</name>
    <dbReference type="NCBI Taxonomy" id="2527976"/>
    <lineage>
        <taxon>Bacteria</taxon>
        <taxon>Pseudomonadati</taxon>
        <taxon>Planctomycetota</taxon>
        <taxon>Planctomycetia</taxon>
        <taxon>Planctomycetales</taxon>
        <taxon>Planctomycetaceae</taxon>
        <taxon>Gimesia</taxon>
    </lineage>
</organism>
<keyword evidence="3" id="KW-1185">Reference proteome</keyword>
<evidence type="ECO:0000256" key="1">
    <source>
        <dbReference type="SAM" id="Phobius"/>
    </source>
</evidence>
<sequence length="355" mass="39457">MSCANSATEMRFPFLWPLIGIFFAWMVLSLIFSRPLATGVKRFLYFGVPLLILGGLLMIPLAIGALVVLCWVFYLLFRVLQLLTIKDEWLRKNLLPFGVNAVALTLSFVLIFVTTSRANSTPGLIASLGKLGPHSTGSVHNLMSHLIERGPEVVAPLSAALERDFERSDHVSPYRTVQIAYCLRAIGGTKAEAALKETVEQRVTFQDRYKTRWETAVCYLYAESARERAVPTLMNLLNSAEGEQAGQQKLAALLALTRTQDLEAVETVLDHADFLKTQLLGKNTPYRHASPISVTLQALSEGQSPADLSASPVYEPMRLGLNPDSQTKTGINWDDDWNEELDIEALKVHWSNLLK</sequence>
<proteinExistence type="predicted"/>
<evidence type="ECO:0000313" key="3">
    <source>
        <dbReference type="Proteomes" id="UP000318313"/>
    </source>
</evidence>
<dbReference type="EMBL" id="CP037452">
    <property type="protein sequence ID" value="QDV52301.1"/>
    <property type="molecule type" value="Genomic_DNA"/>
</dbReference>
<dbReference type="AlphaFoldDB" id="A0A518IGT2"/>
<dbReference type="Proteomes" id="UP000318313">
    <property type="component" value="Chromosome"/>
</dbReference>
<dbReference type="KEGG" id="gfm:Enr17x_43610"/>
<keyword evidence="1" id="KW-1133">Transmembrane helix</keyword>
<name>A0A518IGT2_9PLAN</name>
<gene>
    <name evidence="2" type="ORF">Enr17x_43610</name>
</gene>
<accession>A0A518IGT2</accession>